<dbReference type="RefSeq" id="WP_077807339.1">
    <property type="nucleotide sequence ID" value="NZ_BJXS01000003.1"/>
</dbReference>
<organism evidence="1 2">
    <name type="scientific">Neoasaia chiangmaiensis</name>
    <dbReference type="NCBI Taxonomy" id="320497"/>
    <lineage>
        <taxon>Bacteria</taxon>
        <taxon>Pseudomonadati</taxon>
        <taxon>Pseudomonadota</taxon>
        <taxon>Alphaproteobacteria</taxon>
        <taxon>Acetobacterales</taxon>
        <taxon>Acetobacteraceae</taxon>
        <taxon>Neoasaia</taxon>
    </lineage>
</organism>
<dbReference type="Proteomes" id="UP000188604">
    <property type="component" value="Chromosome"/>
</dbReference>
<dbReference type="KEGG" id="nch:A0U93_10575"/>
<dbReference type="AlphaFoldDB" id="A0A1U9KRE1"/>
<name>A0A1U9KRE1_9PROT</name>
<evidence type="ECO:0000313" key="2">
    <source>
        <dbReference type="Proteomes" id="UP000188604"/>
    </source>
</evidence>
<dbReference type="STRING" id="320497.A0U93_10575"/>
<keyword evidence="2" id="KW-1185">Reference proteome</keyword>
<evidence type="ECO:0000313" key="1">
    <source>
        <dbReference type="EMBL" id="AQS88315.1"/>
    </source>
</evidence>
<gene>
    <name evidence="1" type="ORF">A0U93_10575</name>
</gene>
<dbReference type="EMBL" id="CP014691">
    <property type="protein sequence ID" value="AQS88315.1"/>
    <property type="molecule type" value="Genomic_DNA"/>
</dbReference>
<accession>A0A1U9KRE1</accession>
<sequence length="203" mass="22707">MSHSMTGSRHWLLDVFGEVLDLDPFRDDIYCRKLSAAAHYPGIFFFTEDSRAVPYDVDLRKAISLPAPFPPLRAVSDEAGLISLEIRDEESPRYLRSIQNGGADFQANAINAWERFYVLSERMLHALLILAQPQLLSITNAMGEAQPPLQVEWNYCASIGGLVFSLRDHTEALEDIASLPPGASTTIDIRSGDQTHTLTFTRR</sequence>
<proteinExistence type="predicted"/>
<protein>
    <submittedName>
        <fullName evidence="1">Uncharacterized protein</fullName>
    </submittedName>
</protein>
<reference evidence="1 2" key="1">
    <citation type="submission" date="2016-03" db="EMBL/GenBank/DDBJ databases">
        <title>Acetic acid bacteria sequencing.</title>
        <authorList>
            <person name="Brandt J."/>
            <person name="Jakob F."/>
            <person name="Vogel R.F."/>
        </authorList>
    </citation>
    <scope>NUCLEOTIDE SEQUENCE [LARGE SCALE GENOMIC DNA]</scope>
    <source>
        <strain evidence="1 2">NBRC 101099</strain>
    </source>
</reference>